<comment type="caution">
    <text evidence="2">The sequence shown here is derived from an EMBL/GenBank/DDBJ whole genome shotgun (WGS) entry which is preliminary data.</text>
</comment>
<accession>A0A6B1G1L4</accession>
<organism evidence="2">
    <name type="scientific">Caldilineaceae bacterium SB0675_bin_29</name>
    <dbReference type="NCBI Taxonomy" id="2605266"/>
    <lineage>
        <taxon>Bacteria</taxon>
        <taxon>Bacillati</taxon>
        <taxon>Chloroflexota</taxon>
        <taxon>Caldilineae</taxon>
        <taxon>Caldilineales</taxon>
        <taxon>Caldilineaceae</taxon>
    </lineage>
</organism>
<feature type="region of interest" description="Disordered" evidence="1">
    <location>
        <begin position="1"/>
        <end position="26"/>
    </location>
</feature>
<evidence type="ECO:0000256" key="1">
    <source>
        <dbReference type="SAM" id="MobiDB-lite"/>
    </source>
</evidence>
<protein>
    <recommendedName>
        <fullName evidence="3">Oligogalacturonate lyase domain-containing protein</fullName>
    </recommendedName>
</protein>
<evidence type="ECO:0000313" key="2">
    <source>
        <dbReference type="EMBL" id="MYH62031.1"/>
    </source>
</evidence>
<evidence type="ECO:0008006" key="3">
    <source>
        <dbReference type="Google" id="ProtNLM"/>
    </source>
</evidence>
<gene>
    <name evidence="2" type="ORF">F4148_09795</name>
</gene>
<sequence length="420" mass="47586">MESLPHRNPPRSDRLFLSTQPKTEENQMIPSRAITSGPKHHWFGYYDKLQFDPSARYALGMQVDFEHRPPAPDDCIRIGMVDLADGDRWITLGESRAWGWQAGCMLQWMPQSSNKIIWNDRTDGQFVSHILDVDTTQTRTLPHPVFTLSPDGHTALSIDFHRLEDMRPGYGYMGIPDPWYDVNAPADTGIHTVDLRTGETNLIVSLAEVAGTPYPHGEILSAKHYFNVLIFNPGGTHFLFLHRWRFGDGPFHTRMLTAKADGSDLTVVDHSGHTSHLIWRDDSHILAWSHRPSHGGAYYIFPNADDGSRGPDQIVGKTRMPLNGHCTYLSDNYWILNDTYPQGEERLQDLYLYHVPTDRRIDLGRFHSPPPYTDTLRCDLHPRSSPDGTKIIIDSAHGGNGRQMYLFEVGNLVGVQSCGH</sequence>
<feature type="compositionally biased region" description="Polar residues" evidence="1">
    <location>
        <begin position="17"/>
        <end position="26"/>
    </location>
</feature>
<name>A0A6B1G1L4_9CHLR</name>
<dbReference type="EMBL" id="VYDA01000358">
    <property type="protein sequence ID" value="MYH62031.1"/>
    <property type="molecule type" value="Genomic_DNA"/>
</dbReference>
<dbReference type="SUPFAM" id="SSF69304">
    <property type="entry name" value="Tricorn protease N-terminal domain"/>
    <property type="match status" value="1"/>
</dbReference>
<dbReference type="InterPro" id="IPR015943">
    <property type="entry name" value="WD40/YVTN_repeat-like_dom_sf"/>
</dbReference>
<proteinExistence type="predicted"/>
<reference evidence="2" key="1">
    <citation type="submission" date="2019-09" db="EMBL/GenBank/DDBJ databases">
        <title>Characterisation of the sponge microbiome using genome-centric metagenomics.</title>
        <authorList>
            <person name="Engelberts J.P."/>
            <person name="Robbins S.J."/>
            <person name="De Goeij J.M."/>
            <person name="Aranda M."/>
            <person name="Bell S.C."/>
            <person name="Webster N.S."/>
        </authorList>
    </citation>
    <scope>NUCLEOTIDE SEQUENCE</scope>
    <source>
        <strain evidence="2">SB0675_bin_29</strain>
    </source>
</reference>
<dbReference type="AlphaFoldDB" id="A0A6B1G1L4"/>
<dbReference type="Gene3D" id="2.130.10.10">
    <property type="entry name" value="YVTN repeat-like/Quinoprotein amine dehydrogenase"/>
    <property type="match status" value="1"/>
</dbReference>